<dbReference type="InterPro" id="IPR036388">
    <property type="entry name" value="WH-like_DNA-bd_sf"/>
</dbReference>
<feature type="domain" description="HTH iclR-type" evidence="4">
    <location>
        <begin position="9"/>
        <end position="68"/>
    </location>
</feature>
<organism evidence="6 7">
    <name type="scientific">Halopiger aswanensis</name>
    <dbReference type="NCBI Taxonomy" id="148449"/>
    <lineage>
        <taxon>Archaea</taxon>
        <taxon>Methanobacteriati</taxon>
        <taxon>Methanobacteriota</taxon>
        <taxon>Stenosarchaea group</taxon>
        <taxon>Halobacteria</taxon>
        <taxon>Halobacteriales</taxon>
        <taxon>Natrialbaceae</taxon>
        <taxon>Halopiger</taxon>
    </lineage>
</organism>
<dbReference type="Gene3D" id="1.10.10.10">
    <property type="entry name" value="Winged helix-like DNA-binding domain superfamily/Winged helix DNA-binding domain"/>
    <property type="match status" value="1"/>
</dbReference>
<dbReference type="Gene3D" id="3.30.450.40">
    <property type="match status" value="1"/>
</dbReference>
<dbReference type="GO" id="GO:0045892">
    <property type="term" value="P:negative regulation of DNA-templated transcription"/>
    <property type="evidence" value="ECO:0007669"/>
    <property type="project" value="TreeGrafter"/>
</dbReference>
<evidence type="ECO:0000259" key="5">
    <source>
        <dbReference type="PROSITE" id="PS51078"/>
    </source>
</evidence>
<dbReference type="InterPro" id="IPR036390">
    <property type="entry name" value="WH_DNA-bd_sf"/>
</dbReference>
<dbReference type="Pfam" id="PF09339">
    <property type="entry name" value="HTH_IclR"/>
    <property type="match status" value="1"/>
</dbReference>
<sequence>MSPKAANPIKSTKTTFRIIEALKELDGAGVTELAEHLELPKSNVHNYLSTLEEEEYVVKEGTTFHVGIRFLELGAYARSRRDLYDIARPEMDKIAEKEGELVNLLVEEHGRGTYVYRVAGDDAVEVDAHVGTRVYLHCTALGKAILAHMPEERVEKIIDQHGLPKITENTITDREALYDRLERVREQGVAFDREERLEGLCCAAAPIRSDSGRVLGAISISGPTTRVQGERLEEEIPSLLEQATNVIELNITYS</sequence>
<name>A0A419W1Q9_9EURY</name>
<comment type="caution">
    <text evidence="6">The sequence shown here is derived from an EMBL/GenBank/DDBJ whole genome shotgun (WGS) entry which is preliminary data.</text>
</comment>
<dbReference type="PROSITE" id="PS51078">
    <property type="entry name" value="ICLR_ED"/>
    <property type="match status" value="1"/>
</dbReference>
<protein>
    <submittedName>
        <fullName evidence="6">IclR family transcriptional regulator</fullName>
    </submittedName>
</protein>
<dbReference type="GO" id="GO:0003700">
    <property type="term" value="F:DNA-binding transcription factor activity"/>
    <property type="evidence" value="ECO:0007669"/>
    <property type="project" value="TreeGrafter"/>
</dbReference>
<dbReference type="InterPro" id="IPR029016">
    <property type="entry name" value="GAF-like_dom_sf"/>
</dbReference>
<proteinExistence type="predicted"/>
<dbReference type="PROSITE" id="PS51077">
    <property type="entry name" value="HTH_ICLR"/>
    <property type="match status" value="1"/>
</dbReference>
<feature type="domain" description="IclR-ED" evidence="5">
    <location>
        <begin position="69"/>
        <end position="253"/>
    </location>
</feature>
<keyword evidence="7" id="KW-1185">Reference proteome</keyword>
<evidence type="ECO:0000256" key="3">
    <source>
        <dbReference type="ARBA" id="ARBA00023163"/>
    </source>
</evidence>
<dbReference type="RefSeq" id="WP_120246319.1">
    <property type="nucleotide sequence ID" value="NZ_RAPO01000004.1"/>
</dbReference>
<keyword evidence="1" id="KW-0805">Transcription regulation</keyword>
<evidence type="ECO:0000256" key="2">
    <source>
        <dbReference type="ARBA" id="ARBA00023125"/>
    </source>
</evidence>
<reference evidence="6 7" key="1">
    <citation type="submission" date="2018-09" db="EMBL/GenBank/DDBJ databases">
        <title>Genomic Encyclopedia of Archaeal and Bacterial Type Strains, Phase II (KMG-II): from individual species to whole genera.</title>
        <authorList>
            <person name="Goeker M."/>
        </authorList>
    </citation>
    <scope>NUCLEOTIDE SEQUENCE [LARGE SCALE GENOMIC DNA]</scope>
    <source>
        <strain evidence="6 7">DSM 13151</strain>
    </source>
</reference>
<evidence type="ECO:0000313" key="7">
    <source>
        <dbReference type="Proteomes" id="UP000283805"/>
    </source>
</evidence>
<dbReference type="SUPFAM" id="SSF46785">
    <property type="entry name" value="Winged helix' DNA-binding domain"/>
    <property type="match status" value="1"/>
</dbReference>
<dbReference type="InterPro" id="IPR005471">
    <property type="entry name" value="Tscrpt_reg_IclR_N"/>
</dbReference>
<dbReference type="Proteomes" id="UP000283805">
    <property type="component" value="Unassembled WGS sequence"/>
</dbReference>
<dbReference type="SUPFAM" id="SSF55781">
    <property type="entry name" value="GAF domain-like"/>
    <property type="match status" value="1"/>
</dbReference>
<dbReference type="InterPro" id="IPR011991">
    <property type="entry name" value="ArsR-like_HTH"/>
</dbReference>
<dbReference type="GO" id="GO:0003677">
    <property type="term" value="F:DNA binding"/>
    <property type="evidence" value="ECO:0007669"/>
    <property type="project" value="UniProtKB-KW"/>
</dbReference>
<dbReference type="EMBL" id="RAPO01000004">
    <property type="protein sequence ID" value="RKD89170.1"/>
    <property type="molecule type" value="Genomic_DNA"/>
</dbReference>
<dbReference type="CDD" id="cd00090">
    <property type="entry name" value="HTH_ARSR"/>
    <property type="match status" value="1"/>
</dbReference>
<dbReference type="Pfam" id="PF01614">
    <property type="entry name" value="IclR_C"/>
    <property type="match status" value="1"/>
</dbReference>
<evidence type="ECO:0000256" key="1">
    <source>
        <dbReference type="ARBA" id="ARBA00023015"/>
    </source>
</evidence>
<dbReference type="OrthoDB" id="14763at2157"/>
<dbReference type="InterPro" id="IPR014757">
    <property type="entry name" value="Tscrpt_reg_IclR_C"/>
</dbReference>
<dbReference type="AlphaFoldDB" id="A0A419W1Q9"/>
<dbReference type="PANTHER" id="PTHR30136">
    <property type="entry name" value="HELIX-TURN-HELIX TRANSCRIPTIONAL REGULATOR, ICLR FAMILY"/>
    <property type="match status" value="1"/>
</dbReference>
<evidence type="ECO:0000313" key="6">
    <source>
        <dbReference type="EMBL" id="RKD89170.1"/>
    </source>
</evidence>
<dbReference type="PANTHER" id="PTHR30136:SF35">
    <property type="entry name" value="HTH-TYPE TRANSCRIPTIONAL REGULATOR RV1719"/>
    <property type="match status" value="1"/>
</dbReference>
<gene>
    <name evidence="6" type="ORF">ATJ93_3996</name>
</gene>
<keyword evidence="2" id="KW-0238">DNA-binding</keyword>
<evidence type="ECO:0000259" key="4">
    <source>
        <dbReference type="PROSITE" id="PS51077"/>
    </source>
</evidence>
<keyword evidence="3" id="KW-0804">Transcription</keyword>
<accession>A0A419W1Q9</accession>
<dbReference type="InterPro" id="IPR050707">
    <property type="entry name" value="HTH_MetabolicPath_Reg"/>
</dbReference>
<dbReference type="SMART" id="SM00346">
    <property type="entry name" value="HTH_ICLR"/>
    <property type="match status" value="1"/>
</dbReference>